<evidence type="ECO:0000313" key="2">
    <source>
        <dbReference type="Proteomes" id="UP001147695"/>
    </source>
</evidence>
<dbReference type="AlphaFoldDB" id="A0A9W9UED5"/>
<proteinExistence type="predicted"/>
<evidence type="ECO:0000313" key="1">
    <source>
        <dbReference type="EMBL" id="KAJ5335441.1"/>
    </source>
</evidence>
<reference evidence="1" key="1">
    <citation type="submission" date="2022-12" db="EMBL/GenBank/DDBJ databases">
        <authorList>
            <person name="Petersen C."/>
        </authorList>
    </citation>
    <scope>NUCLEOTIDE SEQUENCE</scope>
    <source>
        <strain evidence="1">IBT 35673</strain>
    </source>
</reference>
<sequence length="68" mass="7560">MWYTKVALKDNTGISSYPSPPRRPIFRCGRGSCLAPPRGASGFPLKTLIHIPMIVTMEIATQMILCHM</sequence>
<reference evidence="1" key="2">
    <citation type="journal article" date="2023" name="IMA Fungus">
        <title>Comparative genomic study of the Penicillium genus elucidates a diverse pangenome and 15 lateral gene transfer events.</title>
        <authorList>
            <person name="Petersen C."/>
            <person name="Sorensen T."/>
            <person name="Nielsen M.R."/>
            <person name="Sondergaard T.E."/>
            <person name="Sorensen J.L."/>
            <person name="Fitzpatrick D.A."/>
            <person name="Frisvad J.C."/>
            <person name="Nielsen K.L."/>
        </authorList>
    </citation>
    <scope>NUCLEOTIDE SEQUENCE</scope>
    <source>
        <strain evidence="1">IBT 35673</strain>
    </source>
</reference>
<protein>
    <submittedName>
        <fullName evidence="1">Uncharacterized protein</fullName>
    </submittedName>
</protein>
<name>A0A9W9UED5_PENBR</name>
<dbReference type="EMBL" id="JAPZBQ010000004">
    <property type="protein sequence ID" value="KAJ5335441.1"/>
    <property type="molecule type" value="Genomic_DNA"/>
</dbReference>
<gene>
    <name evidence="1" type="ORF">N7452_007844</name>
</gene>
<accession>A0A9W9UED5</accession>
<comment type="caution">
    <text evidence="1">The sequence shown here is derived from an EMBL/GenBank/DDBJ whole genome shotgun (WGS) entry which is preliminary data.</text>
</comment>
<organism evidence="1 2">
    <name type="scientific">Penicillium brevicompactum</name>
    <dbReference type="NCBI Taxonomy" id="5074"/>
    <lineage>
        <taxon>Eukaryota</taxon>
        <taxon>Fungi</taxon>
        <taxon>Dikarya</taxon>
        <taxon>Ascomycota</taxon>
        <taxon>Pezizomycotina</taxon>
        <taxon>Eurotiomycetes</taxon>
        <taxon>Eurotiomycetidae</taxon>
        <taxon>Eurotiales</taxon>
        <taxon>Aspergillaceae</taxon>
        <taxon>Penicillium</taxon>
    </lineage>
</organism>
<dbReference type="Proteomes" id="UP001147695">
    <property type="component" value="Unassembled WGS sequence"/>
</dbReference>